<evidence type="ECO:0000256" key="1">
    <source>
        <dbReference type="SAM" id="MobiDB-lite"/>
    </source>
</evidence>
<dbReference type="RefSeq" id="XP_018848196.1">
    <property type="nucleotide sequence ID" value="XM_018992651.1"/>
</dbReference>
<protein>
    <submittedName>
        <fullName evidence="4">Proline-rich receptor-like protein kinase PERK10</fullName>
    </submittedName>
</protein>
<feature type="region of interest" description="Disordered" evidence="1">
    <location>
        <begin position="1"/>
        <end position="58"/>
    </location>
</feature>
<dbReference type="InterPro" id="IPR044950">
    <property type="entry name" value="TED6/7"/>
</dbReference>
<reference evidence="4" key="1">
    <citation type="submission" date="2025-08" db="UniProtKB">
        <authorList>
            <consortium name="RefSeq"/>
        </authorList>
    </citation>
    <scope>IDENTIFICATION</scope>
    <source>
        <tissue evidence="4">Leaves</tissue>
    </source>
</reference>
<dbReference type="PANTHER" id="PTHR35697:SF10">
    <property type="entry name" value="PROTEIN TRACHEARY ELEMENT DIFFERENTIATION-RELATED 6"/>
    <property type="match status" value="1"/>
</dbReference>
<name>A0A2I4GWB6_JUGRE</name>
<dbReference type="KEGG" id="jre:109011436"/>
<accession>A0A2I4GWB6</accession>
<feature type="compositionally biased region" description="Pro residues" evidence="1">
    <location>
        <begin position="13"/>
        <end position="58"/>
    </location>
</feature>
<dbReference type="Proteomes" id="UP000235220">
    <property type="component" value="Unplaced"/>
</dbReference>
<evidence type="ECO:0000256" key="2">
    <source>
        <dbReference type="SAM" id="Phobius"/>
    </source>
</evidence>
<evidence type="ECO:0000313" key="4">
    <source>
        <dbReference type="RefSeq" id="XP_018848196.1"/>
    </source>
</evidence>
<sequence length="180" mass="19452">MGSAQNNDFDFPHFPPPPPPSAKPPTPSKSSPPPPSQPFAPPPHHVHPPPRPSPSPSPDNHPTVIVIVFISFGGLLLLAFLAAALCCYIKKRKKKTVQETDLIHFDEERKVKEAIISGPGGSKAVILTIEDDVHIDEIIRKNEKVGEGLHDMSAEGISGPHEEGGASSSRVDHHQLEHKP</sequence>
<feature type="compositionally biased region" description="Basic and acidic residues" evidence="1">
    <location>
        <begin position="160"/>
        <end position="180"/>
    </location>
</feature>
<feature type="region of interest" description="Disordered" evidence="1">
    <location>
        <begin position="152"/>
        <end position="180"/>
    </location>
</feature>
<keyword evidence="2" id="KW-0812">Transmembrane</keyword>
<proteinExistence type="predicted"/>
<dbReference type="Gramene" id="Jr_Scaffold_157_00050_p1">
    <property type="protein sequence ID" value="cds.Jr_Scaffold_157_00050_p1"/>
    <property type="gene ID" value="Jr_Scaffold_157_00050"/>
</dbReference>
<dbReference type="GeneID" id="109011436"/>
<keyword evidence="2" id="KW-0472">Membrane</keyword>
<feature type="transmembrane region" description="Helical" evidence="2">
    <location>
        <begin position="64"/>
        <end position="89"/>
    </location>
</feature>
<keyword evidence="3" id="KW-1185">Reference proteome</keyword>
<evidence type="ECO:0000313" key="3">
    <source>
        <dbReference type="Proteomes" id="UP000235220"/>
    </source>
</evidence>
<dbReference type="PANTHER" id="PTHR35697">
    <property type="entry name" value="OS08G0108300 PROTEIN"/>
    <property type="match status" value="1"/>
</dbReference>
<gene>
    <name evidence="4" type="primary">LOC109011436</name>
</gene>
<dbReference type="AlphaFoldDB" id="A0A2I4GWB6"/>
<dbReference type="GO" id="GO:0009834">
    <property type="term" value="P:plant-type secondary cell wall biogenesis"/>
    <property type="evidence" value="ECO:0007669"/>
    <property type="project" value="InterPro"/>
</dbReference>
<dbReference type="STRING" id="51240.A0A2I4GWB6"/>
<organism evidence="3 4">
    <name type="scientific">Juglans regia</name>
    <name type="common">English walnut</name>
    <dbReference type="NCBI Taxonomy" id="51240"/>
    <lineage>
        <taxon>Eukaryota</taxon>
        <taxon>Viridiplantae</taxon>
        <taxon>Streptophyta</taxon>
        <taxon>Embryophyta</taxon>
        <taxon>Tracheophyta</taxon>
        <taxon>Spermatophyta</taxon>
        <taxon>Magnoliopsida</taxon>
        <taxon>eudicotyledons</taxon>
        <taxon>Gunneridae</taxon>
        <taxon>Pentapetalae</taxon>
        <taxon>rosids</taxon>
        <taxon>fabids</taxon>
        <taxon>Fagales</taxon>
        <taxon>Juglandaceae</taxon>
        <taxon>Juglans</taxon>
    </lineage>
</organism>
<dbReference type="OrthoDB" id="785473at2759"/>
<keyword evidence="2" id="KW-1133">Transmembrane helix</keyword>